<name>A0A1E5LGN1_9BACI</name>
<proteinExistence type="predicted"/>
<organism evidence="1 2">
    <name type="scientific">Bacillus solimangrovi</name>
    <dbReference type="NCBI Taxonomy" id="1305675"/>
    <lineage>
        <taxon>Bacteria</taxon>
        <taxon>Bacillati</taxon>
        <taxon>Bacillota</taxon>
        <taxon>Bacilli</taxon>
        <taxon>Bacillales</taxon>
        <taxon>Bacillaceae</taxon>
        <taxon>Bacillus</taxon>
    </lineage>
</organism>
<dbReference type="InterPro" id="IPR019667">
    <property type="entry name" value="Uncharacterised_YbaK"/>
</dbReference>
<gene>
    <name evidence="1" type="ORF">BFG57_13185</name>
</gene>
<dbReference type="EMBL" id="MJEH01000015">
    <property type="protein sequence ID" value="OEH93224.1"/>
    <property type="molecule type" value="Genomic_DNA"/>
</dbReference>
<sequence>MEPITSLDSHRKKRSINFERKLLRELSLKELCEQTKHYFAPFFLSKHVYQTAIEDTTVEFAIEAYLLGAEMSRFGYYGESIEKVRKRSNATERELTSNLYDYVSYWYLATTGNELAQESLYIACENFMYSWWEEGFSQGVRKYRLRLHH</sequence>
<accession>A0A1E5LGN1</accession>
<evidence type="ECO:0008006" key="3">
    <source>
        <dbReference type="Google" id="ProtNLM"/>
    </source>
</evidence>
<dbReference type="STRING" id="1305675.BFG57_13185"/>
<protein>
    <recommendedName>
        <fullName evidence="3">DUF2521 domain-containing protein</fullName>
    </recommendedName>
</protein>
<reference evidence="1 2" key="1">
    <citation type="submission" date="2016-08" db="EMBL/GenBank/DDBJ databases">
        <title>Genome of Bacillus solimangrovi GH2-4.</title>
        <authorList>
            <person name="Lim S."/>
            <person name="Kim B.-C."/>
        </authorList>
    </citation>
    <scope>NUCLEOTIDE SEQUENCE [LARGE SCALE GENOMIC DNA]</scope>
    <source>
        <strain evidence="1 2">GH2-4</strain>
    </source>
</reference>
<evidence type="ECO:0000313" key="1">
    <source>
        <dbReference type="EMBL" id="OEH93224.1"/>
    </source>
</evidence>
<dbReference type="Proteomes" id="UP000095209">
    <property type="component" value="Unassembled WGS sequence"/>
</dbReference>
<dbReference type="OrthoDB" id="2915109at2"/>
<evidence type="ECO:0000313" key="2">
    <source>
        <dbReference type="Proteomes" id="UP000095209"/>
    </source>
</evidence>
<comment type="caution">
    <text evidence="1">The sequence shown here is derived from an EMBL/GenBank/DDBJ whole genome shotgun (WGS) entry which is preliminary data.</text>
</comment>
<dbReference type="AlphaFoldDB" id="A0A1E5LGN1"/>
<keyword evidence="2" id="KW-1185">Reference proteome</keyword>
<dbReference type="Pfam" id="PF10730">
    <property type="entry name" value="DUF2521"/>
    <property type="match status" value="1"/>
</dbReference>